<keyword evidence="2" id="KW-1185">Reference proteome</keyword>
<comment type="caution">
    <text evidence="1">The sequence shown here is derived from an EMBL/GenBank/DDBJ whole genome shotgun (WGS) entry which is preliminary data.</text>
</comment>
<name>A0ABU6MLG6_9BACI</name>
<dbReference type="EMBL" id="JARMAB010000020">
    <property type="protein sequence ID" value="MED1204077.1"/>
    <property type="molecule type" value="Genomic_DNA"/>
</dbReference>
<sequence length="81" mass="9539">MTGLITVILIFSLPIIKVITNHVEKQTQARNDIVKNELELEKLKHANFLMETEKMRLELQKEQLQYDLPKTETVFTSIKRD</sequence>
<evidence type="ECO:0000313" key="1">
    <source>
        <dbReference type="EMBL" id="MED1204077.1"/>
    </source>
</evidence>
<organism evidence="1 2">
    <name type="scientific">Heyndrickxia acidicola</name>
    <dbReference type="NCBI Taxonomy" id="209389"/>
    <lineage>
        <taxon>Bacteria</taxon>
        <taxon>Bacillati</taxon>
        <taxon>Bacillota</taxon>
        <taxon>Bacilli</taxon>
        <taxon>Bacillales</taxon>
        <taxon>Bacillaceae</taxon>
        <taxon>Heyndrickxia</taxon>
    </lineage>
</organism>
<reference evidence="1 2" key="1">
    <citation type="submission" date="2023-03" db="EMBL/GenBank/DDBJ databases">
        <title>Bacillus Genome Sequencing.</title>
        <authorList>
            <person name="Dunlap C."/>
        </authorList>
    </citation>
    <scope>NUCLEOTIDE SEQUENCE [LARGE SCALE GENOMIC DNA]</scope>
    <source>
        <strain evidence="1 2">B-23453</strain>
    </source>
</reference>
<accession>A0ABU6MLG6</accession>
<dbReference type="Proteomes" id="UP001341444">
    <property type="component" value="Unassembled WGS sequence"/>
</dbReference>
<evidence type="ECO:0000313" key="2">
    <source>
        <dbReference type="Proteomes" id="UP001341444"/>
    </source>
</evidence>
<evidence type="ECO:0008006" key="3">
    <source>
        <dbReference type="Google" id="ProtNLM"/>
    </source>
</evidence>
<gene>
    <name evidence="1" type="ORF">P4T90_13540</name>
</gene>
<dbReference type="RefSeq" id="WP_066263808.1">
    <property type="nucleotide sequence ID" value="NZ_JARMAB010000020.1"/>
</dbReference>
<proteinExistence type="predicted"/>
<protein>
    <recommendedName>
        <fullName evidence="3">Cell division protein FtsL</fullName>
    </recommendedName>
</protein>